<evidence type="ECO:0000313" key="2">
    <source>
        <dbReference type="Proteomes" id="UP000003571"/>
    </source>
</evidence>
<organism evidence="1 2">
    <name type="scientific">Treponema saccharophilum DSM 2985</name>
    <dbReference type="NCBI Taxonomy" id="907348"/>
    <lineage>
        <taxon>Bacteria</taxon>
        <taxon>Pseudomonadati</taxon>
        <taxon>Spirochaetota</taxon>
        <taxon>Spirochaetia</taxon>
        <taxon>Spirochaetales</taxon>
        <taxon>Treponemataceae</taxon>
        <taxon>Treponema</taxon>
    </lineage>
</organism>
<proteinExistence type="predicted"/>
<comment type="caution">
    <text evidence="1">The sequence shown here is derived from an EMBL/GenBank/DDBJ whole genome shotgun (WGS) entry which is preliminary data.</text>
</comment>
<gene>
    <name evidence="1" type="ORF">TresaDRAFT_2187</name>
</gene>
<dbReference type="AlphaFoldDB" id="H7EJT7"/>
<name>H7EJT7_9SPIR</name>
<dbReference type="Proteomes" id="UP000003571">
    <property type="component" value="Unassembled WGS sequence"/>
</dbReference>
<dbReference type="EMBL" id="AGRW01000042">
    <property type="protein sequence ID" value="EIC02207.1"/>
    <property type="molecule type" value="Genomic_DNA"/>
</dbReference>
<protein>
    <submittedName>
        <fullName evidence="1">Uncharacterized protein</fullName>
    </submittedName>
</protein>
<evidence type="ECO:0000313" key="1">
    <source>
        <dbReference type="EMBL" id="EIC02207.1"/>
    </source>
</evidence>
<dbReference type="PATRIC" id="fig|907348.3.peg.1135"/>
<reference evidence="1 2" key="1">
    <citation type="submission" date="2011-09" db="EMBL/GenBank/DDBJ databases">
        <title>The draft genome of Treponema saccharophilum DSM 2985.</title>
        <authorList>
            <consortium name="US DOE Joint Genome Institute (JGI-PGF)"/>
            <person name="Lucas S."/>
            <person name="Copeland A."/>
            <person name="Lapidus A."/>
            <person name="Glavina del Rio T."/>
            <person name="Dalin E."/>
            <person name="Tice H."/>
            <person name="Bruce D."/>
            <person name="Goodwin L."/>
            <person name="Pitluck S."/>
            <person name="Peters L."/>
            <person name="Kyrpides N."/>
            <person name="Mavromatis K."/>
            <person name="Ivanova N."/>
            <person name="Markowitz V."/>
            <person name="Cheng J.-F."/>
            <person name="Hugenholtz P."/>
            <person name="Woyke T."/>
            <person name="Wu D."/>
            <person name="Gronow S."/>
            <person name="Wellnitz S."/>
            <person name="Brambilla E."/>
            <person name="Klenk H.-P."/>
            <person name="Eisen J.A."/>
        </authorList>
    </citation>
    <scope>NUCLEOTIDE SEQUENCE [LARGE SCALE GENOMIC DNA]</scope>
    <source>
        <strain evidence="1 2">DSM 2985</strain>
    </source>
</reference>
<keyword evidence="2" id="KW-1185">Reference proteome</keyword>
<accession>H7EJT7</accession>
<sequence length="71" mass="7816">MLVVSYADFFANPSQYKNEAAVSGLKILPEKKQKKLSSKVQEKLNALNAIVGLIPPEVDADALLAERRMSK</sequence>